<comment type="caution">
    <text evidence="2">The sequence shown here is derived from an EMBL/GenBank/DDBJ whole genome shotgun (WGS) entry which is preliminary data.</text>
</comment>
<dbReference type="PROSITE" id="PS50965">
    <property type="entry name" value="NERD"/>
    <property type="match status" value="1"/>
</dbReference>
<dbReference type="STRING" id="1229783.C273_08801"/>
<evidence type="ECO:0000313" key="2">
    <source>
        <dbReference type="EMBL" id="EKU46790.1"/>
    </source>
</evidence>
<dbReference type="OrthoDB" id="2417001at2"/>
<dbReference type="AlphaFoldDB" id="K9AZ50"/>
<dbReference type="RefSeq" id="WP_009384086.1">
    <property type="nucleotide sequence ID" value="NZ_AMSQ01000015.1"/>
</dbReference>
<dbReference type="PATRIC" id="fig|1229783.3.peg.1769"/>
<sequence length="295" mass="34128">MNINEMMNAYWLAIDGRCDVDSKTASKIKNIKVGLEGESLFEKHLKAVDRIVYGRNLYFNQMHPLEIDFLVINGKQAMIFEVKHYSGDYKYDGDALESAKGFRFAAPHVQLLKQVNELKMVLKRAGLSMSVSAYVVYTNPTFTLSGGIPHRGFTLLPTELHKIPTLFPQRFTSKDQIILDKIRTQQIDLTHRLNFEKPYGLDQARTGLRCSCCKEIGFIEPVPHKKTVRCTRCGSNFIKRDVYYEHLKELYYIKDDGFTLKEAMAWCEGASFNTVRRISNDFFIYKGVRNKKYFI</sequence>
<evidence type="ECO:0000313" key="3">
    <source>
        <dbReference type="Proteomes" id="UP000009885"/>
    </source>
</evidence>
<proteinExistence type="predicted"/>
<protein>
    <submittedName>
        <fullName evidence="2">NERD domain-containing protein</fullName>
    </submittedName>
</protein>
<evidence type="ECO:0000259" key="1">
    <source>
        <dbReference type="PROSITE" id="PS50965"/>
    </source>
</evidence>
<gene>
    <name evidence="2" type="ORF">C273_08801</name>
</gene>
<accession>K9AZ50</accession>
<dbReference type="Pfam" id="PF08378">
    <property type="entry name" value="NERD"/>
    <property type="match status" value="1"/>
</dbReference>
<dbReference type="InterPro" id="IPR011528">
    <property type="entry name" value="NERD"/>
</dbReference>
<reference evidence="2 3" key="1">
    <citation type="journal article" date="2013" name="Genome Announc.">
        <title>Genome Sequence of Staphylococcus massiliensis Strain S46, Isolated from the Surface of Healthy Human Skin.</title>
        <authorList>
            <person name="Srivastav R."/>
            <person name="Singh A."/>
            <person name="Jangir P.K."/>
            <person name="Kumari C."/>
            <person name="Muduli S."/>
            <person name="Sharma R."/>
        </authorList>
    </citation>
    <scope>NUCLEOTIDE SEQUENCE [LARGE SCALE GENOMIC DNA]</scope>
    <source>
        <strain evidence="2 3">S46</strain>
    </source>
</reference>
<name>K9AZ50_9STAP</name>
<feature type="domain" description="NERD" evidence="1">
    <location>
        <begin position="29"/>
        <end position="141"/>
    </location>
</feature>
<dbReference type="EMBL" id="AMSQ01000015">
    <property type="protein sequence ID" value="EKU46790.1"/>
    <property type="molecule type" value="Genomic_DNA"/>
</dbReference>
<dbReference type="Proteomes" id="UP000009885">
    <property type="component" value="Unassembled WGS sequence"/>
</dbReference>
<keyword evidence="3" id="KW-1185">Reference proteome</keyword>
<organism evidence="2 3">
    <name type="scientific">Staphylococcus massiliensis S46</name>
    <dbReference type="NCBI Taxonomy" id="1229783"/>
    <lineage>
        <taxon>Bacteria</taxon>
        <taxon>Bacillati</taxon>
        <taxon>Bacillota</taxon>
        <taxon>Bacilli</taxon>
        <taxon>Bacillales</taxon>
        <taxon>Staphylococcaceae</taxon>
        <taxon>Staphylococcus</taxon>
    </lineage>
</organism>